<name>A0ABQ6V5S7_9MICO</name>
<comment type="caution">
    <text evidence="2">The sequence shown here is derived from an EMBL/GenBank/DDBJ whole genome shotgun (WGS) entry which is preliminary data.</text>
</comment>
<dbReference type="GO" id="GO:0016787">
    <property type="term" value="F:hydrolase activity"/>
    <property type="evidence" value="ECO:0007669"/>
    <property type="project" value="UniProtKB-KW"/>
</dbReference>
<evidence type="ECO:0000259" key="1">
    <source>
        <dbReference type="Pfam" id="PF12697"/>
    </source>
</evidence>
<evidence type="ECO:0000313" key="3">
    <source>
        <dbReference type="Proteomes" id="UP000478836"/>
    </source>
</evidence>
<evidence type="ECO:0000313" key="2">
    <source>
        <dbReference type="EMBL" id="KAB1864345.1"/>
    </source>
</evidence>
<dbReference type="GeneID" id="77476688"/>
<proteinExistence type="predicted"/>
<protein>
    <submittedName>
        <fullName evidence="2">Alpha/beta hydrolase</fullName>
    </submittedName>
</protein>
<sequence length="249" mass="26802">MHLDSPAPSGLRPLLLLHGGGVAGWMWDPVRAHLRGDHRILVPDLPGHGRSADEPYVSHAETVRELIRILEREREPATVVGFSLGAQLAVLLAAERPDLVARVTAVSAQAVRMRGTRLTLALLSATAGLARNERFARAQARQLFIPEPLLDEYLRTSAAISRQTLIAAVSANLRFTPPDGWAHFPGPVTLVVGAAERGLLHRSAAALRAERPASTIIVVDGCGHGIPLQRPDWLAGHIDGSVDPRPSVR</sequence>
<dbReference type="EMBL" id="WAAO01000002">
    <property type="protein sequence ID" value="KAB1864345.1"/>
    <property type="molecule type" value="Genomic_DNA"/>
</dbReference>
<dbReference type="SUPFAM" id="SSF53474">
    <property type="entry name" value="alpha/beta-Hydrolases"/>
    <property type="match status" value="1"/>
</dbReference>
<dbReference type="InterPro" id="IPR050266">
    <property type="entry name" value="AB_hydrolase_sf"/>
</dbReference>
<gene>
    <name evidence="2" type="ORF">F6A08_09510</name>
</gene>
<keyword evidence="2" id="KW-0378">Hydrolase</keyword>
<keyword evidence="3" id="KW-1185">Reference proteome</keyword>
<feature type="domain" description="AB hydrolase-1" evidence="1">
    <location>
        <begin position="14"/>
        <end position="235"/>
    </location>
</feature>
<reference evidence="3" key="1">
    <citation type="submission" date="2019-09" db="EMBL/GenBank/DDBJ databases">
        <title>Whole genome sequencing of Microbacterium maritypicum.</title>
        <authorList>
            <person name="Lenchi N."/>
        </authorList>
    </citation>
    <scope>NUCLEOTIDE SEQUENCE [LARGE SCALE GENOMIC DNA]</scope>
    <source>
        <strain evidence="3">G1</strain>
    </source>
</reference>
<dbReference type="InterPro" id="IPR029058">
    <property type="entry name" value="AB_hydrolase_fold"/>
</dbReference>
<dbReference type="Proteomes" id="UP000478836">
    <property type="component" value="Unassembled WGS sequence"/>
</dbReference>
<dbReference type="PRINTS" id="PR00111">
    <property type="entry name" value="ABHYDROLASE"/>
</dbReference>
<organism evidence="2 3">
    <name type="scientific">Microbacterium algeriense</name>
    <dbReference type="NCBI Taxonomy" id="2615184"/>
    <lineage>
        <taxon>Bacteria</taxon>
        <taxon>Bacillati</taxon>
        <taxon>Actinomycetota</taxon>
        <taxon>Actinomycetes</taxon>
        <taxon>Micrococcales</taxon>
        <taxon>Microbacteriaceae</taxon>
        <taxon>Microbacterium</taxon>
    </lineage>
</organism>
<dbReference type="Gene3D" id="3.40.50.1820">
    <property type="entry name" value="alpha/beta hydrolase"/>
    <property type="match status" value="1"/>
</dbReference>
<dbReference type="PANTHER" id="PTHR43798">
    <property type="entry name" value="MONOACYLGLYCEROL LIPASE"/>
    <property type="match status" value="1"/>
</dbReference>
<dbReference type="Pfam" id="PF12697">
    <property type="entry name" value="Abhydrolase_6"/>
    <property type="match status" value="1"/>
</dbReference>
<dbReference type="InterPro" id="IPR000073">
    <property type="entry name" value="AB_hydrolase_1"/>
</dbReference>
<accession>A0ABQ6V5S7</accession>
<dbReference type="RefSeq" id="WP_151459332.1">
    <property type="nucleotide sequence ID" value="NZ_WAAO01000002.1"/>
</dbReference>